<dbReference type="Gene3D" id="1.20.1250.20">
    <property type="entry name" value="MFS general substrate transporter like domains"/>
    <property type="match status" value="1"/>
</dbReference>
<feature type="transmembrane region" description="Helical" evidence="7">
    <location>
        <begin position="231"/>
        <end position="251"/>
    </location>
</feature>
<dbReference type="GO" id="GO:0022857">
    <property type="term" value="F:transmembrane transporter activity"/>
    <property type="evidence" value="ECO:0007669"/>
    <property type="project" value="InterPro"/>
</dbReference>
<feature type="transmembrane region" description="Helical" evidence="7">
    <location>
        <begin position="353"/>
        <end position="373"/>
    </location>
</feature>
<evidence type="ECO:0000313" key="9">
    <source>
        <dbReference type="Proteomes" id="UP000823388"/>
    </source>
</evidence>
<dbReference type="GO" id="GO:0016020">
    <property type="term" value="C:membrane"/>
    <property type="evidence" value="ECO:0007669"/>
    <property type="project" value="UniProtKB-SubCell"/>
</dbReference>
<feature type="region of interest" description="Disordered" evidence="6">
    <location>
        <begin position="126"/>
        <end position="151"/>
    </location>
</feature>
<proteinExistence type="inferred from homology"/>
<keyword evidence="4 7" id="KW-1133">Transmembrane helix</keyword>
<protein>
    <submittedName>
        <fullName evidence="8">Uncharacterized protein</fullName>
    </submittedName>
</protein>
<dbReference type="PANTHER" id="PTHR11654">
    <property type="entry name" value="OLIGOPEPTIDE TRANSPORTER-RELATED"/>
    <property type="match status" value="1"/>
</dbReference>
<sequence length="714" mass="75107">MAAETKPALAGLPLGHTPEMLPGPPSATQPARSPPPPRLASLLVRSRWPDARAAQFLPVPSSLPAPYVIIFTLATSRYPNPSSKLAAQTFLSSSSVACSPALTCHSSQSEPYAAAAAQPPLRPPAMVSAGGHGGGGGHGGDADDAQAVDFRGNPADKSRTGGWLGAGLILGTELAERVCVMGISMNLVTYLVGDLHLSNSRAANVVTNFMGTLNLLALVGGFLADAKLGRYLTIAVSATIAAIGVGLLAVATAVPSMRPPPCADARGPRGHECVPGRGGQLALLYAALYTAAAGAGGLKANVSGFGSDQFDGRDPREERAMVFFFNRFYLCVSLGSLFAVTVLVYVQDNVGRAWGYGVSAAAMLLAVAVLVAGTPRYRYRRPRGSPLAVIGRVLAAAWRKRRLPLPADAAELHGFHAAGVAHTDRLRCLDKAAIVEADLSAATADKRRPAAASMVTEVEEVKMVVKLLPIWSTCILFWTVYSQMTTFSVEQATRMDRRLRPGAASGASWCRWPPASLAARLTGRPQGLTSLQRVGAGLVLSVAAMAVAALVERKRRAASAGEGHVAISAFWLVPQFFLVGAGEAFAYVGQLEFFIREAPERMKSMSTGLFLVTLAMGFFLSSFLVFAVDAATRGAWIRNNLDRGRLDLFYWMLAVLGVANFAVFLVFARRHQYKPSAVPAAVAPAGSPADSAGSGEKEMDDLVAVKEAVEGVDV</sequence>
<dbReference type="InterPro" id="IPR036259">
    <property type="entry name" value="MFS_trans_sf"/>
</dbReference>
<dbReference type="SUPFAM" id="SSF103473">
    <property type="entry name" value="MFS general substrate transporter"/>
    <property type="match status" value="1"/>
</dbReference>
<feature type="transmembrane region" description="Helical" evidence="7">
    <location>
        <begin position="323"/>
        <end position="347"/>
    </location>
</feature>
<dbReference type="Pfam" id="PF00854">
    <property type="entry name" value="PTR2"/>
    <property type="match status" value="2"/>
</dbReference>
<dbReference type="InterPro" id="IPR000109">
    <property type="entry name" value="POT_fam"/>
</dbReference>
<feature type="transmembrane region" description="Helical" evidence="7">
    <location>
        <begin position="648"/>
        <end position="668"/>
    </location>
</feature>
<evidence type="ECO:0000256" key="2">
    <source>
        <dbReference type="ARBA" id="ARBA00005982"/>
    </source>
</evidence>
<feature type="compositionally biased region" description="Pro residues" evidence="6">
    <location>
        <begin position="21"/>
        <end position="38"/>
    </location>
</feature>
<evidence type="ECO:0000256" key="5">
    <source>
        <dbReference type="ARBA" id="ARBA00023136"/>
    </source>
</evidence>
<dbReference type="EMBL" id="CM029038">
    <property type="protein sequence ID" value="KAG2651874.1"/>
    <property type="molecule type" value="Genomic_DNA"/>
</dbReference>
<dbReference type="Proteomes" id="UP000823388">
    <property type="component" value="Chromosome 1N"/>
</dbReference>
<feature type="transmembrane region" description="Helical" evidence="7">
    <location>
        <begin position="205"/>
        <end position="224"/>
    </location>
</feature>
<keyword evidence="3 7" id="KW-0812">Transmembrane</keyword>
<feature type="region of interest" description="Disordered" evidence="6">
    <location>
        <begin position="1"/>
        <end position="38"/>
    </location>
</feature>
<feature type="transmembrane region" description="Helical" evidence="7">
    <location>
        <begin position="609"/>
        <end position="628"/>
    </location>
</feature>
<comment type="caution">
    <text evidence="8">The sequence shown here is derived from an EMBL/GenBank/DDBJ whole genome shotgun (WGS) entry which is preliminary data.</text>
</comment>
<comment type="subcellular location">
    <subcellularLocation>
        <location evidence="1">Membrane</location>
        <topology evidence="1">Multi-pass membrane protein</topology>
    </subcellularLocation>
</comment>
<evidence type="ECO:0000313" key="8">
    <source>
        <dbReference type="EMBL" id="KAG2651874.1"/>
    </source>
</evidence>
<accession>A0A8T0X3I6</accession>
<organism evidence="8 9">
    <name type="scientific">Panicum virgatum</name>
    <name type="common">Blackwell switchgrass</name>
    <dbReference type="NCBI Taxonomy" id="38727"/>
    <lineage>
        <taxon>Eukaryota</taxon>
        <taxon>Viridiplantae</taxon>
        <taxon>Streptophyta</taxon>
        <taxon>Embryophyta</taxon>
        <taxon>Tracheophyta</taxon>
        <taxon>Spermatophyta</taxon>
        <taxon>Magnoliopsida</taxon>
        <taxon>Liliopsida</taxon>
        <taxon>Poales</taxon>
        <taxon>Poaceae</taxon>
        <taxon>PACMAD clade</taxon>
        <taxon>Panicoideae</taxon>
        <taxon>Panicodae</taxon>
        <taxon>Paniceae</taxon>
        <taxon>Panicinae</taxon>
        <taxon>Panicum</taxon>
        <taxon>Panicum sect. Hiantes</taxon>
    </lineage>
</organism>
<gene>
    <name evidence="8" type="ORF">PVAP13_1NG358876</name>
</gene>
<evidence type="ECO:0000256" key="6">
    <source>
        <dbReference type="SAM" id="MobiDB-lite"/>
    </source>
</evidence>
<feature type="transmembrane region" description="Helical" evidence="7">
    <location>
        <begin position="282"/>
        <end position="302"/>
    </location>
</feature>
<feature type="transmembrane region" description="Helical" evidence="7">
    <location>
        <begin position="563"/>
        <end position="588"/>
    </location>
</feature>
<feature type="transmembrane region" description="Helical" evidence="7">
    <location>
        <begin position="534"/>
        <end position="551"/>
    </location>
</feature>
<evidence type="ECO:0000256" key="1">
    <source>
        <dbReference type="ARBA" id="ARBA00004141"/>
    </source>
</evidence>
<name>A0A8T0X3I6_PANVG</name>
<evidence type="ECO:0000256" key="7">
    <source>
        <dbReference type="SAM" id="Phobius"/>
    </source>
</evidence>
<evidence type="ECO:0000256" key="3">
    <source>
        <dbReference type="ARBA" id="ARBA00022692"/>
    </source>
</evidence>
<comment type="similarity">
    <text evidence="2">Belongs to the major facilitator superfamily. Proton-dependent oligopeptide transporter (POT/PTR) (TC 2.A.17) family.</text>
</comment>
<feature type="compositionally biased region" description="Gly residues" evidence="6">
    <location>
        <begin position="130"/>
        <end position="139"/>
    </location>
</feature>
<keyword evidence="5 7" id="KW-0472">Membrane</keyword>
<evidence type="ECO:0000256" key="4">
    <source>
        <dbReference type="ARBA" id="ARBA00022989"/>
    </source>
</evidence>
<reference evidence="8" key="1">
    <citation type="submission" date="2020-05" db="EMBL/GenBank/DDBJ databases">
        <title>WGS assembly of Panicum virgatum.</title>
        <authorList>
            <person name="Lovell J.T."/>
            <person name="Jenkins J."/>
            <person name="Shu S."/>
            <person name="Juenger T.E."/>
            <person name="Schmutz J."/>
        </authorList>
    </citation>
    <scope>NUCLEOTIDE SEQUENCE</scope>
    <source>
        <strain evidence="8">AP13</strain>
    </source>
</reference>
<keyword evidence="9" id="KW-1185">Reference proteome</keyword>
<dbReference type="AlphaFoldDB" id="A0A8T0X3I6"/>